<dbReference type="EMBL" id="CP050692">
    <property type="protein sequence ID" value="QIT45112.1"/>
    <property type="molecule type" value="Genomic_DNA"/>
</dbReference>
<dbReference type="AlphaFoldDB" id="A0AAE7CL69"/>
<reference evidence="1 3" key="1">
    <citation type="submission" date="2015-07" db="EMBL/GenBank/DDBJ databases">
        <title>Draft Genome Sequence of Streptomyces antibioticus, IMRU 3720 reveals insights in the evolution of actinomycin biosynthetic gene clusters in Streptomyces.</title>
        <authorList>
            <person name="Crnovcic I."/>
            <person name="Ruckert C."/>
            <person name="Kalinowksi J."/>
            <person name="Keller U."/>
        </authorList>
    </citation>
    <scope>NUCLEOTIDE SEQUENCE [LARGE SCALE GENOMIC DNA]</scope>
    <source>
        <strain evidence="1 3">DSM 41481</strain>
    </source>
</reference>
<organism evidence="2 4">
    <name type="scientific">Streptomyces antibioticus</name>
    <dbReference type="NCBI Taxonomy" id="1890"/>
    <lineage>
        <taxon>Bacteria</taxon>
        <taxon>Bacillati</taxon>
        <taxon>Actinomycetota</taxon>
        <taxon>Actinomycetes</taxon>
        <taxon>Kitasatosporales</taxon>
        <taxon>Streptomycetaceae</taxon>
        <taxon>Streptomyces</taxon>
    </lineage>
</organism>
<dbReference type="EMBL" id="LHQL01000009">
    <property type="protein sequence ID" value="OOQ50963.1"/>
    <property type="molecule type" value="Genomic_DNA"/>
</dbReference>
<accession>A0AAE7CL69</accession>
<dbReference type="Proteomes" id="UP000190306">
    <property type="component" value="Chromosome"/>
</dbReference>
<proteinExistence type="predicted"/>
<dbReference type="RefSeq" id="WP_030785070.1">
    <property type="nucleotide sequence ID" value="NZ_CM007717.1"/>
</dbReference>
<dbReference type="Proteomes" id="UP000502504">
    <property type="component" value="Chromosome"/>
</dbReference>
<protein>
    <submittedName>
        <fullName evidence="2">Peptidoglycan-binding protein</fullName>
    </submittedName>
</protein>
<evidence type="ECO:0000313" key="1">
    <source>
        <dbReference type="EMBL" id="OOQ50963.1"/>
    </source>
</evidence>
<evidence type="ECO:0000313" key="4">
    <source>
        <dbReference type="Proteomes" id="UP000502504"/>
    </source>
</evidence>
<reference evidence="2 4" key="2">
    <citation type="submission" date="2020-03" db="EMBL/GenBank/DDBJ databases">
        <title>Is there a link between lipid content and antibiotic production in Streptomyces?</title>
        <authorList>
            <person name="David M."/>
            <person name="Lejeune C."/>
            <person name="Abreu S."/>
            <person name="Thibessard A."/>
            <person name="Leblond P."/>
            <person name="Chaminade P."/>
            <person name="Virolle M.-J."/>
        </authorList>
    </citation>
    <scope>NUCLEOTIDE SEQUENCE [LARGE SCALE GENOMIC DNA]</scope>
    <source>
        <strain evidence="2 4">DSM 41481</strain>
    </source>
</reference>
<sequence>MTGSLRPADSPTGRRAWLAGLCEKIPGAGSKNDLLDMIDSALSVAAPKGDPGTIETLGKRYRDQIDEVGRVYDRVDRVARKGLPEVWVGDTSVLASEVVSAANRAVLQMGEAFGGGAVVLLTLADALTVAQKQDTEGRGKLGQARSSLGGRDGFFDDWHEDDGEEAARLAARSVASDGIELMHKAAVTAEDAVRVAVRDLNKWAAEARAGKMKTGELTAVDKLMLADTGAANTPTELNEILSASDLERAGQRMDRLSGADEAAMERMLTQAGSPEERAYLMKALAAGHSVKEIEEFQGKIAGKDPEWLRRHLTPVVTAEDSMDDEGLAQDGSNNNKDSVLFHNQLWIQGGDGSEGTCVASSTVSARAMLDPLYALDLTGGPSGQEDDPAAFKQRLVAEQHRLHTEGEGGDNWTGMGQEGQERIADSTLGSATGDDYRRHDLDSADDRRAILDDVEKAVAEGKPVPVDVSGDTGAHAMMIIGQDGDKLQIYNPWGTTTWVSEDDFINGNMGKASNSELSNAYQVYVPQ</sequence>
<name>A0AAE7CL69_STRAT</name>
<gene>
    <name evidence="1" type="ORF">AFM16_17170</name>
    <name evidence="2" type="ORF">HCX60_17440</name>
</gene>
<keyword evidence="3" id="KW-1185">Reference proteome</keyword>
<evidence type="ECO:0000313" key="2">
    <source>
        <dbReference type="EMBL" id="QIT45112.1"/>
    </source>
</evidence>
<evidence type="ECO:0000313" key="3">
    <source>
        <dbReference type="Proteomes" id="UP000190306"/>
    </source>
</evidence>